<dbReference type="AlphaFoldDB" id="A0A1Q2CQX2"/>
<accession>A0A1Q2CQX2</accession>
<dbReference type="Proteomes" id="UP000188145">
    <property type="component" value="Chromosome"/>
</dbReference>
<evidence type="ECO:0000313" key="2">
    <source>
        <dbReference type="Proteomes" id="UP000188145"/>
    </source>
</evidence>
<keyword evidence="2" id="KW-1185">Reference proteome</keyword>
<protein>
    <submittedName>
        <fullName evidence="1">Uncharacterized protein</fullName>
    </submittedName>
</protein>
<dbReference type="OrthoDB" id="3731655at2"/>
<dbReference type="EMBL" id="CP019606">
    <property type="protein sequence ID" value="AQP48507.1"/>
    <property type="molecule type" value="Genomic_DNA"/>
</dbReference>
<evidence type="ECO:0000313" key="1">
    <source>
        <dbReference type="EMBL" id="AQP48507.1"/>
    </source>
</evidence>
<organism evidence="1 2">
    <name type="scientific">Tessaracoccus aquimaris</name>
    <dbReference type="NCBI Taxonomy" id="1332264"/>
    <lineage>
        <taxon>Bacteria</taxon>
        <taxon>Bacillati</taxon>
        <taxon>Actinomycetota</taxon>
        <taxon>Actinomycetes</taxon>
        <taxon>Propionibacteriales</taxon>
        <taxon>Propionibacteriaceae</taxon>
        <taxon>Tessaracoccus</taxon>
    </lineage>
</organism>
<name>A0A1Q2CQX2_9ACTN</name>
<dbReference type="RefSeq" id="WP_077686842.1">
    <property type="nucleotide sequence ID" value="NZ_CP019606.1"/>
</dbReference>
<reference evidence="2" key="1">
    <citation type="submission" date="2017-02" db="EMBL/GenBank/DDBJ databases">
        <title>Tessaracoccus aquaemaris sp. nov., isolated from the intestine of a Korean rockfish, Sebastes schlegelii, in a marine aquaculture pond.</title>
        <authorList>
            <person name="Tak E.J."/>
            <person name="Bae J.-W."/>
        </authorList>
    </citation>
    <scope>NUCLEOTIDE SEQUENCE [LARGE SCALE GENOMIC DNA]</scope>
    <source>
        <strain evidence="2">NSG39</strain>
    </source>
</reference>
<proteinExistence type="predicted"/>
<sequence length="160" mass="18389">MEIIYNSGNQGPVFALKESAEHVWRINEALESAKTWGELRRLLPEEEWSEVIEMWPVTDDEGNPVVVDGKPLREFEEGQEDDEPFEADDFPGVADGDYPTWLQQEMEDWMPAEIVDEYATVLETRLNGEALMFRDEDTESIADALRALGHTVTWTDRELV</sequence>
<dbReference type="KEGG" id="tes:BW730_14315"/>
<gene>
    <name evidence="1" type="ORF">BW730_14315</name>
</gene>